<feature type="region of interest" description="Disordered" evidence="13">
    <location>
        <begin position="494"/>
        <end position="563"/>
    </location>
</feature>
<comment type="PTM">
    <text evidence="12">Is synthesized initially as an inactive proenzyme. Formation of the active enzyme involves a self-maturation process in which the active site pyruvoyl group is generated from an internal serine residue via an autocatalytic post-translational modification. Two non-identical subunits are generated from the proenzyme in this reaction, and the pyruvate is formed at the N-terminus of the alpha chain, which is derived from the carboxyl end of the proenzyme. The autoendoproteolytic cleavage occurs by a canonical serine protease mechanism, in which the side chain hydroxyl group of the serine supplies its oxygen atom to form the C-terminus of the beta chain, while the remainder of the serine residue undergoes an oxidative deamination to produce ammonia and the pyruvoyl prosthetic group on the alpha chain. During this reaction, the Ser that is part of the protease active site of the proenzyme becomes the pyruvoyl prosthetic group, which constitutes an essential element of the active site of the mature decarboxylase.</text>
</comment>
<sequence length="1343" mass="145346">MTTHDSPSPPPASSSSSSSTPLCTLRVQVLSARGLAPKDRNGKSDPFVTISLPGSTAASHHAAAPPTHTAVKPKTLDPVWRPDEATFEFPVVPDWFGPHFAAVASQDIDSKAVRAAIRQAITDASQTDAESSSLSPEAAAAAATSSATAKSRPRLGLRSASTKKISGAASRILVAPVKLGAAGARVVGRQMPRPMLLRRRARPPTDPLSNSTASLQDATKPPRGSIQLDASNGMVSSLEFVIWDKDRFSGNDYMGECSLPVSSWCRDGLAEWSKAQSLWLPVESSHPSAKISGELQVKVGFVPIDAAASAGPQSWTVDELYNRLVLAALGTQGAAVRAIPASQSVGTTGATEAFVDDGLSSDTDDDEDEDDDDDDDDDDEDDDEEDEEEDDDLLDVSDGGPSDLNDGLEFETDDEAVYDQHYHTIAGGAAPDSQTSQPATLLTPPPASQSAPGKYRRMFSRNKIPKSASASGAATPLDAGAAYDLDASHAATPIESASATGSKPRTRRRLPGVRRLKSSAALPPSAVDGSGVPSEPAAPRRTQRRGDGGDRRRARRNNRRKRGEYAFKAGMGMDIIGIVMMEVKGAAELPRWSNMTRTGFDMDPFAIISFGQKIFRTRVARHTLNPTWNEKLLFHVRRHETNFQTKFMIYDWDRMSSNDYVGGAYISIADLVDAAPKPDAETGLYKIEDEGFANSMKEFVLPLSRVEKDEEAKFKSKRPTLTIQAKFTPYDALRQKFWKQLAQQFDTNDSGALSRLELSSMLDSLGSTLSTKTLDSFFLAVDKNPEEDELTFDETIVALEAEVQKPWDLKRKEGRQSSFNSGTQTPSLLGGVGDVGSDVNQDMDFSGADAPAAVVGAEDLVAPEAAANGGDGDVAGASGMLRSLDRDFSTVSMTSSTDSSSHAANGSQPSTHLHATSTSSSGHLSTSPTPPQINIASSSSSYFDASTPERVVRLQSCPLCHLPRLSSKGEMDIITHLAVCASQDWRRVESLTVRNYVTASQAHRKWYTKVVNKISQGDYSLGANSANIIVQDRTSGELMEEKMQVYVRLGIRLLYKGARSRMEGARVRKMLRNMSVKQGRKFDSASSVREIAGFVAFHNLNVEEIRDPLDTFKTFNEFFYRKLKVGARPNEEPANAGRLVSGADCRMMAFETVDEAMKVWIKGRGFSIKRLLGDAAPSNLDAYQNGGALAIFRLAPQDYHRFHCPADATVGKPTWITGQYYTVNPMAIRSAIDVYGENIRVVVPFDSKEFGRFYAVCIGAMMVGSTVLTVEEGSEVRRGDEFGYFKFGGSTIVLVFERGRVRWDQDLLDNGKAAIETLVRVGMGIGRAATEGGEGKDEEEAGK</sequence>
<keyword evidence="3 12" id="KW-0210">Decarboxylase</keyword>
<dbReference type="PROSITE" id="PS50004">
    <property type="entry name" value="C2"/>
    <property type="match status" value="2"/>
</dbReference>
<organism evidence="16 17">
    <name type="scientific">Pseudozyma hubeiensis (strain SY62)</name>
    <name type="common">Yeast</name>
    <dbReference type="NCBI Taxonomy" id="1305764"/>
    <lineage>
        <taxon>Eukaryota</taxon>
        <taxon>Fungi</taxon>
        <taxon>Dikarya</taxon>
        <taxon>Basidiomycota</taxon>
        <taxon>Ustilaginomycotina</taxon>
        <taxon>Ustilaginomycetes</taxon>
        <taxon>Ustilaginales</taxon>
        <taxon>Ustilaginaceae</taxon>
        <taxon>Pseudozyma</taxon>
    </lineage>
</organism>
<evidence type="ECO:0000313" key="16">
    <source>
        <dbReference type="EMBL" id="GAC93387.1"/>
    </source>
</evidence>
<evidence type="ECO:0000256" key="8">
    <source>
        <dbReference type="ARBA" id="ARBA00023209"/>
    </source>
</evidence>
<evidence type="ECO:0000256" key="2">
    <source>
        <dbReference type="ARBA" id="ARBA00022516"/>
    </source>
</evidence>
<dbReference type="EMBL" id="DF238776">
    <property type="protein sequence ID" value="GAC93387.1"/>
    <property type="molecule type" value="Genomic_DNA"/>
</dbReference>
<comment type="pathway">
    <text evidence="1">Lipid metabolism.</text>
</comment>
<dbReference type="Proteomes" id="UP000014071">
    <property type="component" value="Unassembled WGS sequence"/>
</dbReference>
<comment type="domain">
    <text evidence="12">The C2 domains have an essential, but non-catalytic function. They may facilitate interactions with other proteins and are required for lipid transport function.</text>
</comment>
<evidence type="ECO:0000256" key="7">
    <source>
        <dbReference type="ARBA" id="ARBA00023145"/>
    </source>
</evidence>
<dbReference type="Gene3D" id="1.10.238.10">
    <property type="entry name" value="EF-hand"/>
    <property type="match status" value="1"/>
</dbReference>
<feature type="compositionally biased region" description="Basic residues" evidence="13">
    <location>
        <begin position="552"/>
        <end position="562"/>
    </location>
</feature>
<dbReference type="InterPro" id="IPR000008">
    <property type="entry name" value="C2_dom"/>
</dbReference>
<feature type="domain" description="C2" evidence="14">
    <location>
        <begin position="561"/>
        <end position="682"/>
    </location>
</feature>
<keyword evidence="12" id="KW-0967">Endosome</keyword>
<feature type="compositionally biased region" description="Basic residues" evidence="13">
    <location>
        <begin position="454"/>
        <end position="464"/>
    </location>
</feature>
<dbReference type="RefSeq" id="XP_012186974.1">
    <property type="nucleotide sequence ID" value="XM_012331584.1"/>
</dbReference>
<dbReference type="eggNOG" id="KOG2419">
    <property type="taxonomic scope" value="Eukaryota"/>
</dbReference>
<comment type="subunit">
    <text evidence="12">Heterodimer of a large membrane-associated beta subunit and a small pyruvoyl-containing alpha subunit.</text>
</comment>
<evidence type="ECO:0000256" key="6">
    <source>
        <dbReference type="ARBA" id="ARBA00023136"/>
    </source>
</evidence>
<comment type="catalytic activity">
    <reaction evidence="12">
        <text>a 1,2-diacyl-sn-glycero-3-phospho-L-serine + H(+) = a 1,2-diacyl-sn-glycero-3-phosphoethanolamine + CO2</text>
        <dbReference type="Rhea" id="RHEA:20828"/>
        <dbReference type="ChEBI" id="CHEBI:15378"/>
        <dbReference type="ChEBI" id="CHEBI:16526"/>
        <dbReference type="ChEBI" id="CHEBI:57262"/>
        <dbReference type="ChEBI" id="CHEBI:64612"/>
        <dbReference type="EC" id="4.1.1.65"/>
    </reaction>
</comment>
<comment type="cofactor">
    <cofactor evidence="12">
        <name>pyruvate</name>
        <dbReference type="ChEBI" id="CHEBI:15361"/>
    </cofactor>
    <text evidence="12">Binds 1 pyruvoyl group covalently per subunit.</text>
</comment>
<keyword evidence="7 12" id="KW-0865">Zymogen</keyword>
<evidence type="ECO:0000256" key="3">
    <source>
        <dbReference type="ARBA" id="ARBA00022793"/>
    </source>
</evidence>
<dbReference type="GO" id="GO:0005509">
    <property type="term" value="F:calcium ion binding"/>
    <property type="evidence" value="ECO:0007669"/>
    <property type="project" value="InterPro"/>
</dbReference>
<feature type="site" description="Cleavage (non-hydrolytic); by autocatalysis" evidence="12">
    <location>
        <begin position="1289"/>
        <end position="1290"/>
    </location>
</feature>
<dbReference type="CDD" id="cd04039">
    <property type="entry name" value="C2_PSD"/>
    <property type="match status" value="1"/>
</dbReference>
<keyword evidence="12" id="KW-0333">Golgi apparatus</keyword>
<comment type="function">
    <text evidence="12">Catalyzes the formation of phosphatidylethanolamine (PtdEtn) from phosphatidylserine (PtdSer). Plays a central role in phospholipid metabolism and in the interorganelle trafficking of phosphatidylserine.</text>
</comment>
<dbReference type="UniPathway" id="UPA00558">
    <property type="reaction ID" value="UER00616"/>
</dbReference>
<protein>
    <recommendedName>
        <fullName evidence="12">Phosphatidylserine decarboxylase proenzyme 2</fullName>
        <ecNumber evidence="12">4.1.1.65</ecNumber>
    </recommendedName>
    <component>
        <recommendedName>
            <fullName evidence="12">Phosphatidylserine decarboxylase 2 beta chain</fullName>
        </recommendedName>
    </component>
    <component>
        <recommendedName>
            <fullName evidence="12">Phosphatidylserine decarboxylase 2 alpha chain</fullName>
        </recommendedName>
    </component>
</protein>
<evidence type="ECO:0000256" key="1">
    <source>
        <dbReference type="ARBA" id="ARBA00005189"/>
    </source>
</evidence>
<comment type="subcellular location">
    <subcellularLocation>
        <location evidence="12">Golgi apparatus membrane</location>
        <topology evidence="12">Peripheral membrane protein</topology>
        <orientation evidence="12">Cytoplasmic side</orientation>
    </subcellularLocation>
    <subcellularLocation>
        <location evidence="12">Endosome membrane</location>
        <topology evidence="12">Peripheral membrane protein</topology>
        <orientation evidence="12">Cytoplasmic side</orientation>
    </subcellularLocation>
</comment>
<dbReference type="NCBIfam" id="TIGR00163">
    <property type="entry name" value="PS_decarb"/>
    <property type="match status" value="1"/>
</dbReference>
<dbReference type="PANTHER" id="PTHR10067:SF17">
    <property type="entry name" value="PHOSPHATIDYLSERINE DECARBOXYLASE PROENZYME 2"/>
    <property type="match status" value="1"/>
</dbReference>
<dbReference type="CDD" id="cd00051">
    <property type="entry name" value="EFh"/>
    <property type="match status" value="1"/>
</dbReference>
<keyword evidence="4" id="KW-0106">Calcium</keyword>
<dbReference type="EC" id="4.1.1.65" evidence="12"/>
<dbReference type="Pfam" id="PF00168">
    <property type="entry name" value="C2"/>
    <property type="match status" value="3"/>
</dbReference>
<feature type="region of interest" description="Disordered" evidence="13">
    <location>
        <begin position="33"/>
        <end position="52"/>
    </location>
</feature>
<keyword evidence="8 12" id="KW-0594">Phospholipid biosynthesis</keyword>
<feature type="modified residue" description="Pyruvic acid (Ser); by autocatalysis" evidence="12">
    <location>
        <position position="1290"/>
    </location>
</feature>
<dbReference type="GO" id="GO:0004609">
    <property type="term" value="F:phosphatidylserine decarboxylase activity"/>
    <property type="evidence" value="ECO:0007669"/>
    <property type="project" value="UniProtKB-UniRule"/>
</dbReference>
<dbReference type="InterPro" id="IPR035892">
    <property type="entry name" value="C2_domain_sf"/>
</dbReference>
<comment type="pathway">
    <text evidence="12">Phospholipid metabolism; phosphatidylethanolamine biosynthesis; phosphatidylethanolamine from CDP-diacylglycerol: step 2/2.</text>
</comment>
<dbReference type="GO" id="GO:0010008">
    <property type="term" value="C:endosome membrane"/>
    <property type="evidence" value="ECO:0007669"/>
    <property type="project" value="UniProtKB-SubCell"/>
</dbReference>
<evidence type="ECO:0000256" key="9">
    <source>
        <dbReference type="ARBA" id="ARBA00023239"/>
    </source>
</evidence>
<feature type="region of interest" description="Disordered" evidence="13">
    <location>
        <begin position="197"/>
        <end position="229"/>
    </location>
</feature>
<feature type="region of interest" description="Disordered" evidence="13">
    <location>
        <begin position="1"/>
        <end position="22"/>
    </location>
</feature>
<keyword evidence="9 12" id="KW-0456">Lyase</keyword>
<dbReference type="PROSITE" id="PS50222">
    <property type="entry name" value="EF_HAND_2"/>
    <property type="match status" value="1"/>
</dbReference>
<evidence type="ECO:0000313" key="17">
    <source>
        <dbReference type="Proteomes" id="UP000014071"/>
    </source>
</evidence>
<feature type="compositionally biased region" description="Low complexity" evidence="13">
    <location>
        <begin position="891"/>
        <end position="901"/>
    </location>
</feature>
<accession>R9NXV3</accession>
<dbReference type="GO" id="GO:0006646">
    <property type="term" value="P:phosphatidylethanolamine biosynthetic process"/>
    <property type="evidence" value="ECO:0007669"/>
    <property type="project" value="UniProtKB-UniRule"/>
</dbReference>
<dbReference type="PANTHER" id="PTHR10067">
    <property type="entry name" value="PHOSPHATIDYLSERINE DECARBOXYLASE"/>
    <property type="match status" value="1"/>
</dbReference>
<dbReference type="GO" id="GO:0000139">
    <property type="term" value="C:Golgi membrane"/>
    <property type="evidence" value="ECO:0007669"/>
    <property type="project" value="UniProtKB-SubCell"/>
</dbReference>
<evidence type="ECO:0000256" key="13">
    <source>
        <dbReference type="SAM" id="MobiDB-lite"/>
    </source>
</evidence>
<dbReference type="HAMAP" id="MF_00663">
    <property type="entry name" value="PS_decarb_PSD_B_type2"/>
    <property type="match status" value="1"/>
</dbReference>
<gene>
    <name evidence="12" type="primary">PSD2</name>
    <name evidence="16" type="ORF">PHSY_000952</name>
</gene>
<feature type="compositionally biased region" description="Acidic residues" evidence="13">
    <location>
        <begin position="362"/>
        <end position="395"/>
    </location>
</feature>
<dbReference type="SUPFAM" id="SSF47473">
    <property type="entry name" value="EF-hand"/>
    <property type="match status" value="1"/>
</dbReference>
<feature type="domain" description="EF-hand" evidence="15">
    <location>
        <begin position="733"/>
        <end position="768"/>
    </location>
</feature>
<name>R9NXV3_PSEHS</name>
<feature type="compositionally biased region" description="Acidic residues" evidence="13">
    <location>
        <begin position="406"/>
        <end position="417"/>
    </location>
</feature>
<dbReference type="HOGENOM" id="CLU_002661_2_1_1"/>
<evidence type="ECO:0000256" key="11">
    <source>
        <dbReference type="ARBA" id="ARBA00023317"/>
    </source>
</evidence>
<dbReference type="OrthoDB" id="5973539at2759"/>
<feature type="active site" description="Charge relay system; for autoendoproteolytic cleavage activity" evidence="12">
    <location>
        <position position="1290"/>
    </location>
</feature>
<evidence type="ECO:0000256" key="5">
    <source>
        <dbReference type="ARBA" id="ARBA00023098"/>
    </source>
</evidence>
<keyword evidence="6 12" id="KW-0472">Membrane</keyword>
<feature type="compositionally biased region" description="Polar residues" evidence="13">
    <location>
        <begin position="816"/>
        <end position="826"/>
    </location>
</feature>
<dbReference type="SUPFAM" id="SSF49562">
    <property type="entry name" value="C2 domain (Calcium/lipid-binding domain, CaLB)"/>
    <property type="match status" value="2"/>
</dbReference>
<feature type="region of interest" description="Disordered" evidence="13">
    <location>
        <begin position="891"/>
        <end position="940"/>
    </location>
</feature>
<dbReference type="FunFam" id="2.60.40.150:FF:000295">
    <property type="entry name" value="Phosphatidylserine decarboxylase proenzyme 2"/>
    <property type="match status" value="1"/>
</dbReference>
<dbReference type="PROSITE" id="PS00018">
    <property type="entry name" value="EF_HAND_1"/>
    <property type="match status" value="1"/>
</dbReference>
<reference evidence="17" key="1">
    <citation type="journal article" date="2013" name="Genome Announc.">
        <title>Draft genome sequence of the basidiomycetous yeast-like fungus Pseudozyma hubeiensis SY62, which produces an abundant amount of the biosurfactant mannosylerythritol lipids.</title>
        <authorList>
            <person name="Konishi M."/>
            <person name="Hatada Y."/>
            <person name="Horiuchi J."/>
        </authorList>
    </citation>
    <scope>NUCLEOTIDE SEQUENCE [LARGE SCALE GENOMIC DNA]</scope>
    <source>
        <strain evidence="17">SY62</strain>
    </source>
</reference>
<keyword evidence="5 12" id="KW-0443">Lipid metabolism</keyword>
<feature type="active site" description="Schiff-base intermediate with substrate; via pyruvic acid; for decarboxylase activity" evidence="12">
    <location>
        <position position="1290"/>
    </location>
</feature>
<keyword evidence="2 12" id="KW-0444">Lipid biosynthesis</keyword>
<keyword evidence="17" id="KW-1185">Reference proteome</keyword>
<dbReference type="InterPro" id="IPR033177">
    <property type="entry name" value="PSD-B"/>
</dbReference>
<evidence type="ECO:0000259" key="15">
    <source>
        <dbReference type="PROSITE" id="PS50222"/>
    </source>
</evidence>
<feature type="chain" id="PRO_5023343543" description="Phosphatidylserine decarboxylase 2 alpha chain" evidence="12">
    <location>
        <begin position="1290"/>
        <end position="1343"/>
    </location>
</feature>
<dbReference type="InterPro" id="IPR003817">
    <property type="entry name" value="PS_Dcarbxylase"/>
</dbReference>
<dbReference type="InterPro" id="IPR018247">
    <property type="entry name" value="EF_Hand_1_Ca_BS"/>
</dbReference>
<evidence type="ECO:0000256" key="10">
    <source>
        <dbReference type="ARBA" id="ARBA00023264"/>
    </source>
</evidence>
<dbReference type="InterPro" id="IPR011992">
    <property type="entry name" value="EF-hand-dom_pair"/>
</dbReference>
<feature type="region of interest" description="Disordered" evidence="13">
    <location>
        <begin position="809"/>
        <end position="831"/>
    </location>
</feature>
<dbReference type="InterPro" id="IPR033179">
    <property type="entry name" value="PSD_type2_pro"/>
</dbReference>
<dbReference type="CDD" id="cd00030">
    <property type="entry name" value="C2"/>
    <property type="match status" value="1"/>
</dbReference>
<proteinExistence type="inferred from homology"/>
<dbReference type="STRING" id="1305764.R9NXV3"/>
<keyword evidence="11 12" id="KW-0670">Pyruvate</keyword>
<feature type="active site" description="Charge relay system; for autoendoproteolytic cleavage activity" evidence="12">
    <location>
        <position position="1203"/>
    </location>
</feature>
<feature type="domain" description="C2" evidence="14">
    <location>
        <begin position="6"/>
        <end position="280"/>
    </location>
</feature>
<dbReference type="SMART" id="SM00239">
    <property type="entry name" value="C2"/>
    <property type="match status" value="2"/>
</dbReference>
<keyword evidence="10 12" id="KW-1208">Phospholipid metabolism</keyword>
<feature type="compositionally biased region" description="Basic residues" evidence="13">
    <location>
        <begin position="504"/>
        <end position="517"/>
    </location>
</feature>
<evidence type="ECO:0000259" key="14">
    <source>
        <dbReference type="PROSITE" id="PS50004"/>
    </source>
</evidence>
<feature type="chain" id="PRO_5023343544" description="Phosphatidylserine decarboxylase 2 beta chain" evidence="12">
    <location>
        <begin position="1"/>
        <end position="1289"/>
    </location>
</feature>
<evidence type="ECO:0000256" key="4">
    <source>
        <dbReference type="ARBA" id="ARBA00022837"/>
    </source>
</evidence>
<comment type="similarity">
    <text evidence="12">Belongs to the phosphatidylserine decarboxylase family. PSD-B subfamily. Eukaryotic type II sub-subfamily.</text>
</comment>
<dbReference type="Gene3D" id="2.60.40.150">
    <property type="entry name" value="C2 domain"/>
    <property type="match status" value="2"/>
</dbReference>
<dbReference type="GO" id="GO:0016540">
    <property type="term" value="P:protein autoprocessing"/>
    <property type="evidence" value="ECO:0007669"/>
    <property type="project" value="UniProtKB-UniRule"/>
</dbReference>
<feature type="region of interest" description="Disordered" evidence="13">
    <location>
        <begin position="348"/>
        <end position="474"/>
    </location>
</feature>
<dbReference type="InterPro" id="IPR002048">
    <property type="entry name" value="EF_hand_dom"/>
</dbReference>
<dbReference type="GO" id="GO:0005795">
    <property type="term" value="C:Golgi stack"/>
    <property type="evidence" value="ECO:0007669"/>
    <property type="project" value="UniProtKB-UniRule"/>
</dbReference>
<dbReference type="Pfam" id="PF02666">
    <property type="entry name" value="PS_Dcarbxylase"/>
    <property type="match status" value="1"/>
</dbReference>
<feature type="compositionally biased region" description="Polar residues" evidence="13">
    <location>
        <begin position="207"/>
        <end position="217"/>
    </location>
</feature>
<evidence type="ECO:0000256" key="12">
    <source>
        <dbReference type="HAMAP-Rule" id="MF_03209"/>
    </source>
</evidence>
<dbReference type="GeneID" id="24106253"/>
<feature type="active site" description="Charge relay system; for autoendoproteolytic cleavage activity" evidence="12">
    <location>
        <position position="1144"/>
    </location>
</feature>
<feature type="compositionally biased region" description="Low complexity" evidence="13">
    <location>
        <begin position="909"/>
        <end position="927"/>
    </location>
</feature>